<feature type="transmembrane region" description="Helical" evidence="1">
    <location>
        <begin position="307"/>
        <end position="325"/>
    </location>
</feature>
<dbReference type="AlphaFoldDB" id="A0A9Y2JPR5"/>
<reference evidence="2 3" key="1">
    <citation type="submission" date="2023-06" db="EMBL/GenBank/DDBJ databases">
        <authorList>
            <person name="Oyuntsetseg B."/>
            <person name="Kim S.B."/>
        </authorList>
    </citation>
    <scope>NUCLEOTIDE SEQUENCE [LARGE SCALE GENOMIC DNA]</scope>
    <source>
        <strain evidence="2 3">4-36</strain>
    </source>
</reference>
<keyword evidence="1" id="KW-0472">Membrane</keyword>
<feature type="transmembrane region" description="Helical" evidence="1">
    <location>
        <begin position="165"/>
        <end position="185"/>
    </location>
</feature>
<sequence length="556" mass="57730">MAQPALDAPDVTAPIPRTTAKVRRTSAPPLGVSALWVFTAVPAALALLAAVRAPKMHVLLDFWHVFAKITDDNGHLLLGQVFTYHLDQPFVVPSLLFYADAAWFDGDNRVLTVLTIALLAVAVFALHTMLPRHLNTTTRVALTAAMSWLLFSSHATELWLQSTNGISWVPAVTFCTIAIACAHHGRPIGAYVAAALGCLSFGAALPIWLAIAFIAWLRKESRLHVVVPAAAGMVILAAWWLTKPAGTQSGATAAFDPDGRLSVVAAAVGGLWSVDIAVLAVIAGGLTIAMLALLLRHTITDRPTADAGWAGLACYAFALALMLALGRTTTNVPGGNVGLISRYVLVAALATIALLVLTTLHRPQWSQRYLVVAVVALSLVTHAIGGGKADQVRRSYTPLSLSAIALRVDAPAALEALHIQRAAAPAAHALRAYPFSSAFTLGCHGPELGSHLELTTAQPMSTGGPGTARGALDTPATDAGAITTGWAVINGTQPDCILITDQTGTVTGGGITGLPLTAGQATTASPGATAWQATAGPMNGPLTVLAVQSGRLYRIS</sequence>
<dbReference type="Proteomes" id="UP001239397">
    <property type="component" value="Chromosome"/>
</dbReference>
<evidence type="ECO:0000256" key="1">
    <source>
        <dbReference type="SAM" id="Phobius"/>
    </source>
</evidence>
<accession>A0A9Y2JPR5</accession>
<proteinExistence type="predicted"/>
<feature type="transmembrane region" description="Helical" evidence="1">
    <location>
        <begin position="369"/>
        <end position="387"/>
    </location>
</feature>
<keyword evidence="1" id="KW-1133">Transmembrane helix</keyword>
<evidence type="ECO:0000313" key="2">
    <source>
        <dbReference type="EMBL" id="WIY02435.1"/>
    </source>
</evidence>
<protein>
    <submittedName>
        <fullName evidence="2">DUF2079 domain-containing protein</fullName>
    </submittedName>
</protein>
<feature type="transmembrane region" description="Helical" evidence="1">
    <location>
        <begin position="262"/>
        <end position="295"/>
    </location>
</feature>
<keyword evidence="1" id="KW-0812">Transmembrane</keyword>
<dbReference type="EMBL" id="CP127295">
    <property type="protein sequence ID" value="WIY02435.1"/>
    <property type="molecule type" value="Genomic_DNA"/>
</dbReference>
<feature type="transmembrane region" description="Helical" evidence="1">
    <location>
        <begin position="30"/>
        <end position="51"/>
    </location>
</feature>
<keyword evidence="3" id="KW-1185">Reference proteome</keyword>
<evidence type="ECO:0000313" key="3">
    <source>
        <dbReference type="Proteomes" id="UP001239397"/>
    </source>
</evidence>
<feature type="transmembrane region" description="Helical" evidence="1">
    <location>
        <begin position="223"/>
        <end position="242"/>
    </location>
</feature>
<dbReference type="KEGG" id="amog:QRX60_00750"/>
<name>A0A9Y2JPR5_9PSEU</name>
<gene>
    <name evidence="2" type="ORF">QRX60_00750</name>
</gene>
<feature type="transmembrane region" description="Helical" evidence="1">
    <location>
        <begin position="337"/>
        <end position="357"/>
    </location>
</feature>
<feature type="transmembrane region" description="Helical" evidence="1">
    <location>
        <begin position="110"/>
        <end position="130"/>
    </location>
</feature>
<organism evidence="2 3">
    <name type="scientific">Amycolatopsis mongoliensis</name>
    <dbReference type="NCBI Taxonomy" id="715475"/>
    <lineage>
        <taxon>Bacteria</taxon>
        <taxon>Bacillati</taxon>
        <taxon>Actinomycetota</taxon>
        <taxon>Actinomycetes</taxon>
        <taxon>Pseudonocardiales</taxon>
        <taxon>Pseudonocardiaceae</taxon>
        <taxon>Amycolatopsis</taxon>
    </lineage>
</organism>
<feature type="transmembrane region" description="Helical" evidence="1">
    <location>
        <begin position="191"/>
        <end position="216"/>
    </location>
</feature>
<dbReference type="RefSeq" id="WP_285998859.1">
    <property type="nucleotide sequence ID" value="NZ_CP127295.1"/>
</dbReference>